<evidence type="ECO:0000313" key="2">
    <source>
        <dbReference type="Ensembl" id="ENSGACP00000023993.1"/>
    </source>
</evidence>
<feature type="compositionally biased region" description="Basic and acidic residues" evidence="1">
    <location>
        <begin position="213"/>
        <end position="226"/>
    </location>
</feature>
<dbReference type="AlphaFoldDB" id="G3Q294"/>
<feature type="compositionally biased region" description="Basic and acidic residues" evidence="1">
    <location>
        <begin position="98"/>
        <end position="123"/>
    </location>
</feature>
<reference evidence="2" key="2">
    <citation type="submission" date="2024-04" db="UniProtKB">
        <authorList>
            <consortium name="Ensembl"/>
        </authorList>
    </citation>
    <scope>IDENTIFICATION</scope>
</reference>
<dbReference type="InParanoid" id="G3Q294"/>
<accession>G3Q294</accession>
<feature type="compositionally biased region" description="Basic and acidic residues" evidence="1">
    <location>
        <begin position="147"/>
        <end position="167"/>
    </location>
</feature>
<feature type="compositionally biased region" description="Basic and acidic residues" evidence="1">
    <location>
        <begin position="182"/>
        <end position="200"/>
    </location>
</feature>
<dbReference type="STRING" id="69293.ENSGACP00000023993"/>
<organism evidence="2">
    <name type="scientific">Gasterosteus aculeatus</name>
    <name type="common">Three-spined stickleback</name>
    <dbReference type="NCBI Taxonomy" id="69293"/>
    <lineage>
        <taxon>Eukaryota</taxon>
        <taxon>Metazoa</taxon>
        <taxon>Chordata</taxon>
        <taxon>Craniata</taxon>
        <taxon>Vertebrata</taxon>
        <taxon>Euteleostomi</taxon>
        <taxon>Actinopterygii</taxon>
        <taxon>Neopterygii</taxon>
        <taxon>Teleostei</taxon>
        <taxon>Neoteleostei</taxon>
        <taxon>Acanthomorphata</taxon>
        <taxon>Eupercaria</taxon>
        <taxon>Perciformes</taxon>
        <taxon>Cottioidei</taxon>
        <taxon>Gasterosteales</taxon>
        <taxon>Gasterosteidae</taxon>
        <taxon>Gasterosteus</taxon>
    </lineage>
</organism>
<proteinExistence type="predicted"/>
<dbReference type="Bgee" id="ENSGACG00000018157">
    <property type="expression patterns" value="Expressed in heart and 12 other cell types or tissues"/>
</dbReference>
<sequence>MQSRRSEHSHRRQYRDRSPRLKDDYDHRWEERREPPRDPPQDSYQKYGGNGCSSKERTSRSRQYSDSPKMLYSEDSLNRDLSRKTSARRRMSSPDWGSFEKKSQRNAEDGNRYRLEPENDTTRRSPNSFSRAHVTKDFKQMLTQEEDFQHRKTPQDSRHKYVHDEFTYRQQQDNCRQSSGYYKDRVGHQRSRDRSQERKSRDRSKKCYVKPRVRNDSPSLDHEEYRQNIGRFPLSASSGQSFESDVTNQSAVVP</sequence>
<feature type="compositionally biased region" description="Polar residues" evidence="1">
    <location>
        <begin position="168"/>
        <end position="180"/>
    </location>
</feature>
<name>G3Q294_GASAC</name>
<dbReference type="Ensembl" id="ENSGACT00000024040.1">
    <property type="protein sequence ID" value="ENSGACP00000023993.1"/>
    <property type="gene ID" value="ENSGACG00000018157.1"/>
</dbReference>
<evidence type="ECO:0000256" key="1">
    <source>
        <dbReference type="SAM" id="MobiDB-lite"/>
    </source>
</evidence>
<feature type="region of interest" description="Disordered" evidence="1">
    <location>
        <begin position="1"/>
        <end position="254"/>
    </location>
</feature>
<feature type="compositionally biased region" description="Polar residues" evidence="1">
    <location>
        <begin position="235"/>
        <end position="254"/>
    </location>
</feature>
<feature type="compositionally biased region" description="Basic residues" evidence="1">
    <location>
        <begin position="201"/>
        <end position="212"/>
    </location>
</feature>
<feature type="compositionally biased region" description="Basic and acidic residues" evidence="1">
    <location>
        <begin position="15"/>
        <end position="40"/>
    </location>
</feature>
<protein>
    <submittedName>
        <fullName evidence="2">Uncharacterized protein</fullName>
    </submittedName>
</protein>
<reference evidence="2" key="1">
    <citation type="submission" date="2006-01" db="EMBL/GenBank/DDBJ databases">
        <authorList>
            <person name="Lindblad-Toh K."/>
            <person name="Mauceli E."/>
            <person name="Grabherr M."/>
            <person name="Chang J.L."/>
            <person name="Lander E.S."/>
        </authorList>
    </citation>
    <scope>NUCLEOTIDE SEQUENCE [LARGE SCALE GENOMIC DNA]</scope>
</reference>